<evidence type="ECO:0000256" key="10">
    <source>
        <dbReference type="ARBA" id="ARBA00022842"/>
    </source>
</evidence>
<feature type="binding site" evidence="15">
    <location>
        <position position="775"/>
    </location>
    <ligand>
        <name>ATP</name>
        <dbReference type="ChEBI" id="CHEBI:30616"/>
        <label>2</label>
    </ligand>
</feature>
<dbReference type="Pfam" id="PF02786">
    <property type="entry name" value="CPSase_L_D2"/>
    <property type="match status" value="2"/>
</dbReference>
<keyword evidence="4 15" id="KW-0436">Ligase</keyword>
<evidence type="ECO:0000313" key="18">
    <source>
        <dbReference type="EMBL" id="PWK04977.1"/>
    </source>
</evidence>
<dbReference type="PANTHER" id="PTHR11405">
    <property type="entry name" value="CARBAMOYLTRANSFERASE FAMILY MEMBER"/>
    <property type="match status" value="1"/>
</dbReference>
<keyword evidence="6" id="KW-0479">Metal-binding</keyword>
<feature type="domain" description="MGS-like" evidence="17">
    <location>
        <begin position="959"/>
        <end position="1092"/>
    </location>
</feature>
<dbReference type="GO" id="GO:0044205">
    <property type="term" value="P:'de novo' UMP biosynthetic process"/>
    <property type="evidence" value="ECO:0007669"/>
    <property type="project" value="UniProtKB-UniRule"/>
</dbReference>
<dbReference type="HAMAP" id="MF_01210_B">
    <property type="entry name" value="CPSase_L_chain_B"/>
    <property type="match status" value="1"/>
</dbReference>
<dbReference type="SUPFAM" id="SSF56059">
    <property type="entry name" value="Glutathione synthetase ATP-binding domain-like"/>
    <property type="match status" value="2"/>
</dbReference>
<feature type="binding site" evidence="15">
    <location>
        <position position="861"/>
    </location>
    <ligand>
        <name>Mg(2+)</name>
        <dbReference type="ChEBI" id="CHEBI:18420"/>
        <label>4</label>
    </ligand>
</feature>
<keyword evidence="10" id="KW-0460">Magnesium</keyword>
<dbReference type="RefSeq" id="WP_109691386.1">
    <property type="nucleotide sequence ID" value="NZ_QGGL01000031.1"/>
</dbReference>
<comment type="domain">
    <text evidence="15">The large subunit is composed of 2 ATP-grasp domains that are involved in binding the 2 ATP molecules needed for carbamoyl phosphate synthesis. The N-terminal ATP-grasp domain (referred to as the carboxyphosphate synthetic component) catalyzes the ATP-dependent phosphorylation of hydrogencarbonate to carboxyphosphate and the subsequent nucleophilic attack by ammonia to form a carbamate intermediate. The C-terminal ATP-grasp domain (referred to as the carbamoyl phosphate synthetic component) then catalyzes the phosphorylation of carbamate with the second ATP to form the end product carbamoyl phosphate. The reactive and unstable enzyme intermediates are sequentially channeled from one active site to the next through the interior of the protein over a distance of at least 96 A.</text>
</comment>
<feature type="binding site" evidence="15">
    <location>
        <position position="809"/>
    </location>
    <ligand>
        <name>ATP</name>
        <dbReference type="ChEBI" id="CHEBI:30616"/>
        <label>2</label>
    </ligand>
</feature>
<dbReference type="InterPro" id="IPR058047">
    <property type="entry name" value="CPSase_preATP-grasp"/>
</dbReference>
<feature type="binding site" evidence="15">
    <location>
        <position position="169"/>
    </location>
    <ligand>
        <name>ATP</name>
        <dbReference type="ChEBI" id="CHEBI:30616"/>
        <label>1</label>
    </ligand>
</feature>
<name>A0A316D3S2_9BACL</name>
<keyword evidence="11 15" id="KW-0665">Pyrimidine biosynthesis</keyword>
<evidence type="ECO:0000256" key="12">
    <source>
        <dbReference type="ARBA" id="ARBA00023211"/>
    </source>
</evidence>
<evidence type="ECO:0000256" key="13">
    <source>
        <dbReference type="ARBA" id="ARBA00047359"/>
    </source>
</evidence>
<dbReference type="UniPathway" id="UPA00068">
    <property type="reaction ID" value="UER00171"/>
</dbReference>
<dbReference type="GO" id="GO:0006541">
    <property type="term" value="P:glutamine metabolic process"/>
    <property type="evidence" value="ECO:0007669"/>
    <property type="project" value="TreeGrafter"/>
</dbReference>
<dbReference type="EC" id="6.3.5.5" evidence="15"/>
<feature type="binding site" evidence="15">
    <location>
        <position position="777"/>
    </location>
    <ligand>
        <name>ATP</name>
        <dbReference type="ChEBI" id="CHEBI:30616"/>
        <label>2</label>
    </ligand>
</feature>
<dbReference type="PROSITE" id="PS00866">
    <property type="entry name" value="CPSASE_1"/>
    <property type="match status" value="1"/>
</dbReference>
<dbReference type="SMART" id="SM01096">
    <property type="entry name" value="CPSase_L_D3"/>
    <property type="match status" value="1"/>
</dbReference>
<dbReference type="Gene3D" id="3.40.50.1380">
    <property type="entry name" value="Methylglyoxal synthase-like domain"/>
    <property type="match status" value="1"/>
</dbReference>
<feature type="region of interest" description="Allosteric domain" evidence="15">
    <location>
        <begin position="959"/>
        <end position="1092"/>
    </location>
</feature>
<comment type="subunit">
    <text evidence="15">Composed of two chains; the small (or glutamine) chain promotes the hydrolysis of glutamine to ammonia, which is used by the large (or ammonia) chain to synthesize carbamoyl phosphate. Tetramer of heterodimers (alpha,beta)4.</text>
</comment>
<keyword evidence="3 15" id="KW-0055">Arginine biosynthesis</keyword>
<feature type="binding site" evidence="15">
    <location>
        <position position="849"/>
    </location>
    <ligand>
        <name>Mg(2+)</name>
        <dbReference type="ChEBI" id="CHEBI:18420"/>
        <label>3</label>
    </ligand>
</feature>
<keyword evidence="8 15" id="KW-0547">Nucleotide-binding</keyword>
<feature type="binding site" evidence="15">
    <location>
        <position position="298"/>
    </location>
    <ligand>
        <name>Mg(2+)</name>
        <dbReference type="ChEBI" id="CHEBI:18420"/>
        <label>1</label>
    </ligand>
</feature>
<dbReference type="GO" id="GO:0005737">
    <property type="term" value="C:cytoplasm"/>
    <property type="evidence" value="ECO:0007669"/>
    <property type="project" value="TreeGrafter"/>
</dbReference>
<comment type="caution">
    <text evidence="18">The sequence shown here is derived from an EMBL/GenBank/DDBJ whole genome shotgun (WGS) entry which is preliminary data.</text>
</comment>
<keyword evidence="9 15" id="KW-0067">ATP-binding</keyword>
<feature type="binding site" evidence="15">
    <location>
        <position position="298"/>
    </location>
    <ligand>
        <name>Mg(2+)</name>
        <dbReference type="ChEBI" id="CHEBI:18420"/>
        <label>2</label>
    </ligand>
</feature>
<dbReference type="PROSITE" id="PS51855">
    <property type="entry name" value="MGS"/>
    <property type="match status" value="1"/>
</dbReference>
<feature type="binding site" evidence="15">
    <location>
        <position position="215"/>
    </location>
    <ligand>
        <name>ATP</name>
        <dbReference type="ChEBI" id="CHEBI:30616"/>
        <label>1</label>
    </ligand>
</feature>
<dbReference type="Pfam" id="PF02142">
    <property type="entry name" value="MGS"/>
    <property type="match status" value="1"/>
</dbReference>
<feature type="binding site" evidence="15">
    <location>
        <position position="806"/>
    </location>
    <ligand>
        <name>ATP</name>
        <dbReference type="ChEBI" id="CHEBI:30616"/>
        <label>2</label>
    </ligand>
</feature>
<protein>
    <recommendedName>
        <fullName evidence="15">Carbamoyl phosphate synthase large chain</fullName>
        <ecNumber evidence="15">6.3.4.16</ecNumber>
        <ecNumber evidence="15">6.3.5.5</ecNumber>
    </recommendedName>
    <alternativeName>
        <fullName evidence="15">Carbamoyl phosphate synthetase ammonia chain</fullName>
    </alternativeName>
</protein>
<feature type="binding site" evidence="15">
    <location>
        <position position="781"/>
    </location>
    <ligand>
        <name>ATP</name>
        <dbReference type="ChEBI" id="CHEBI:30616"/>
        <label>2</label>
    </ligand>
</feature>
<keyword evidence="12" id="KW-0464">Manganese</keyword>
<organism evidence="18 19">
    <name type="scientific">Tumebacillus permanentifrigoris</name>
    <dbReference type="NCBI Taxonomy" id="378543"/>
    <lineage>
        <taxon>Bacteria</taxon>
        <taxon>Bacillati</taxon>
        <taxon>Bacillota</taxon>
        <taxon>Bacilli</taxon>
        <taxon>Bacillales</taxon>
        <taxon>Alicyclobacillaceae</taxon>
        <taxon>Tumebacillus</taxon>
    </lineage>
</organism>
<dbReference type="FunFam" id="3.30.470.20:FF:000001">
    <property type="entry name" value="Carbamoyl-phosphate synthase large chain"/>
    <property type="match status" value="1"/>
</dbReference>
<evidence type="ECO:0000256" key="7">
    <source>
        <dbReference type="ARBA" id="ARBA00022737"/>
    </source>
</evidence>
<dbReference type="InterPro" id="IPR036897">
    <property type="entry name" value="CarbamoylP_synth_lsu_oligo_sf"/>
</dbReference>
<feature type="binding site" evidence="15">
    <location>
        <position position="208"/>
    </location>
    <ligand>
        <name>ATP</name>
        <dbReference type="ChEBI" id="CHEBI:30616"/>
        <label>1</label>
    </ligand>
</feature>
<feature type="binding site" evidence="15">
    <location>
        <position position="863"/>
    </location>
    <ligand>
        <name>Mg(2+)</name>
        <dbReference type="ChEBI" id="CHEBI:18420"/>
        <label>4</label>
    </ligand>
</feature>
<feature type="domain" description="ATP-grasp" evidence="16">
    <location>
        <begin position="701"/>
        <end position="890"/>
    </location>
</feature>
<evidence type="ECO:0000256" key="9">
    <source>
        <dbReference type="ARBA" id="ARBA00022840"/>
    </source>
</evidence>
<dbReference type="Gene3D" id="3.40.50.20">
    <property type="match status" value="2"/>
</dbReference>
<dbReference type="InterPro" id="IPR016185">
    <property type="entry name" value="PreATP-grasp_dom_sf"/>
</dbReference>
<feature type="binding site" evidence="15">
    <location>
        <position position="861"/>
    </location>
    <ligand>
        <name>Mn(2+)</name>
        <dbReference type="ChEBI" id="CHEBI:29035"/>
        <label>3</label>
    </ligand>
</feature>
<feature type="binding site" evidence="15">
    <location>
        <position position="210"/>
    </location>
    <ligand>
        <name>ATP</name>
        <dbReference type="ChEBI" id="CHEBI:30616"/>
        <label>1</label>
    </ligand>
</feature>
<evidence type="ECO:0000256" key="6">
    <source>
        <dbReference type="ARBA" id="ARBA00022723"/>
    </source>
</evidence>
<dbReference type="PROSITE" id="PS50975">
    <property type="entry name" value="ATP_GRASP"/>
    <property type="match status" value="2"/>
</dbReference>
<feature type="binding site" evidence="15">
    <location>
        <position position="863"/>
    </location>
    <ligand>
        <name>Mn(2+)</name>
        <dbReference type="ChEBI" id="CHEBI:29035"/>
        <label>4</label>
    </ligand>
</feature>
<feature type="binding site" evidence="15">
    <location>
        <position position="298"/>
    </location>
    <ligand>
        <name>Mn(2+)</name>
        <dbReference type="ChEBI" id="CHEBI:29035"/>
        <label>1</label>
    </ligand>
</feature>
<dbReference type="SUPFAM" id="SSF52335">
    <property type="entry name" value="Methylglyoxal synthase-like"/>
    <property type="match status" value="1"/>
</dbReference>
<dbReference type="NCBIfam" id="NF003671">
    <property type="entry name" value="PRK05294.1"/>
    <property type="match status" value="1"/>
</dbReference>
<dbReference type="NCBIfam" id="TIGR01369">
    <property type="entry name" value="CPSaseII_lrg"/>
    <property type="match status" value="1"/>
</dbReference>
<dbReference type="OrthoDB" id="9804197at2"/>
<dbReference type="GO" id="GO:0004087">
    <property type="term" value="F:carbamoyl-phosphate synthase (ammonia) activity"/>
    <property type="evidence" value="ECO:0007669"/>
    <property type="project" value="UniProtKB-EC"/>
</dbReference>
<feature type="binding site" evidence="15">
    <location>
        <position position="129"/>
    </location>
    <ligand>
        <name>ATP</name>
        <dbReference type="ChEBI" id="CHEBI:30616"/>
        <label>1</label>
    </ligand>
</feature>
<evidence type="ECO:0000256" key="8">
    <source>
        <dbReference type="ARBA" id="ARBA00022741"/>
    </source>
</evidence>
<dbReference type="Pfam" id="PF25596">
    <property type="entry name" value="CPSase_L_D1"/>
    <property type="match status" value="2"/>
</dbReference>
<feature type="binding site" evidence="15">
    <location>
        <position position="284"/>
    </location>
    <ligand>
        <name>Mn(2+)</name>
        <dbReference type="ChEBI" id="CHEBI:29035"/>
        <label>1</label>
    </ligand>
</feature>
<feature type="binding site" evidence="15">
    <location>
        <position position="175"/>
    </location>
    <ligand>
        <name>ATP</name>
        <dbReference type="ChEBI" id="CHEBI:30616"/>
        <label>1</label>
    </ligand>
</feature>
<dbReference type="GO" id="GO:0006526">
    <property type="term" value="P:L-arginine biosynthetic process"/>
    <property type="evidence" value="ECO:0007669"/>
    <property type="project" value="UniProtKB-UniRule"/>
</dbReference>
<comment type="cofactor">
    <cofactor evidence="15">
        <name>Mg(2+)</name>
        <dbReference type="ChEBI" id="CHEBI:18420"/>
    </cofactor>
    <cofactor evidence="15">
        <name>Mn(2+)</name>
        <dbReference type="ChEBI" id="CHEBI:29035"/>
    </cofactor>
    <text evidence="15">Binds 4 Mg(2+) or Mn(2+) ions per subunit.</text>
</comment>
<dbReference type="GO" id="GO:0004088">
    <property type="term" value="F:carbamoyl-phosphate synthase (glutamine-hydrolyzing) activity"/>
    <property type="evidence" value="ECO:0007669"/>
    <property type="project" value="UniProtKB-UniRule"/>
</dbReference>
<evidence type="ECO:0000313" key="19">
    <source>
        <dbReference type="Proteomes" id="UP000245634"/>
    </source>
</evidence>
<dbReference type="FunFam" id="3.40.50.20:FF:000001">
    <property type="entry name" value="Carbamoyl-phosphate synthase large chain"/>
    <property type="match status" value="2"/>
</dbReference>
<comment type="caution">
    <text evidence="15">Lacks conserved residue(s) required for the propagation of feature annotation.</text>
</comment>
<dbReference type="SMART" id="SM00851">
    <property type="entry name" value="MGS"/>
    <property type="match status" value="1"/>
</dbReference>
<proteinExistence type="inferred from homology"/>
<feature type="binding site" evidence="15">
    <location>
        <position position="300"/>
    </location>
    <ligand>
        <name>Mg(2+)</name>
        <dbReference type="ChEBI" id="CHEBI:18420"/>
        <label>2</label>
    </ligand>
</feature>
<dbReference type="InterPro" id="IPR011607">
    <property type="entry name" value="MGS-like_dom"/>
</dbReference>
<feature type="binding site" evidence="15">
    <location>
        <position position="243"/>
    </location>
    <ligand>
        <name>ATP</name>
        <dbReference type="ChEBI" id="CHEBI:30616"/>
        <label>1</label>
    </ligand>
</feature>
<accession>A0A316D3S2</accession>
<evidence type="ECO:0000256" key="3">
    <source>
        <dbReference type="ARBA" id="ARBA00022571"/>
    </source>
</evidence>
<dbReference type="FunFam" id="3.30.470.20:FF:000026">
    <property type="entry name" value="Carbamoyl-phosphate synthase large chain"/>
    <property type="match status" value="1"/>
</dbReference>
<reference evidence="18 19" key="1">
    <citation type="submission" date="2018-05" db="EMBL/GenBank/DDBJ databases">
        <title>Genomic Encyclopedia of Type Strains, Phase IV (KMG-IV): sequencing the most valuable type-strain genomes for metagenomic binning, comparative biology and taxonomic classification.</title>
        <authorList>
            <person name="Goeker M."/>
        </authorList>
    </citation>
    <scope>NUCLEOTIDE SEQUENCE [LARGE SCALE GENOMIC DNA]</scope>
    <source>
        <strain evidence="18 19">DSM 18773</strain>
    </source>
</reference>
<dbReference type="InterPro" id="IPR013815">
    <property type="entry name" value="ATP_grasp_subdomain_1"/>
</dbReference>
<dbReference type="InterPro" id="IPR036914">
    <property type="entry name" value="MGS-like_dom_sf"/>
</dbReference>
<dbReference type="Gene3D" id="3.30.470.20">
    <property type="entry name" value="ATP-grasp fold, B domain"/>
    <property type="match status" value="2"/>
</dbReference>
<keyword evidence="19" id="KW-1185">Reference proteome</keyword>
<feature type="binding site" evidence="15">
    <location>
        <position position="861"/>
    </location>
    <ligand>
        <name>ATP</name>
        <dbReference type="ChEBI" id="CHEBI:30616"/>
        <label>2</label>
    </ligand>
</feature>
<feature type="binding site" evidence="15">
    <location>
        <position position="298"/>
    </location>
    <ligand>
        <name>Mn(2+)</name>
        <dbReference type="ChEBI" id="CHEBI:29035"/>
        <label>2</label>
    </ligand>
</feature>
<comment type="similarity">
    <text evidence="2 15">Belongs to the CarB family.</text>
</comment>
<keyword evidence="7 15" id="KW-0677">Repeat</keyword>
<dbReference type="Gene3D" id="3.30.1490.20">
    <property type="entry name" value="ATP-grasp fold, A domain"/>
    <property type="match status" value="1"/>
</dbReference>
<dbReference type="PANTHER" id="PTHR11405:SF53">
    <property type="entry name" value="CARBAMOYL-PHOSPHATE SYNTHASE [AMMONIA], MITOCHONDRIAL"/>
    <property type="match status" value="1"/>
</dbReference>
<sequence>MPTLPKGALLLVIGSGPIVIGQAAEFDYAGTQACKALREEGYGVVLVNSNPATIMTDQGVADKVYIEPLNVATLTEIIRMERPAGLLATLGGQTALNLAVELAEAGVLETYGVQLLGTPLSSIQRAEDRQLFKDLMEELHQPIPESAIVHTMAEGVAFVEEIGLPVIIRPAYTLGGTGGGIASTMEEMQSILTRGLKQSPIGQVLIERSIRGWKEIEYEVMRDANDTCITICNMENFDPVGVHTGDSIVVAPSQTLTDREYQMLRTAAVRIIRALKIEGGCNVQFALDPHSMNYCVIEVNPRVSRSSALASKATGYPIAKIAAKIAVGLHLDEIVNPVTGKTFAAFEPALDYIVVKVPRWPFDKFPQANRALGTQMKATGEVMALGRSFEEGLQKALRSLEIGVDGLYLAEVNSWNEEQVTTYLCGDPDDRRIFVLAEAFRRGYALTDLHAWTQVDEWFLYKLQDLVAEEKALEALVQEKTLVSSVSSQTTSAEQSAPAGGSSALISSDHLAHLKRLGFADTRIAALLGTDADTIRALRHAHGIRPAYTLVDTCAAEFESTTPYFFSTYHGAGELVPSEGRQKALVLGSGPIRIGQGIEFDYCSVHAVWALERLGYETVILNNNPETVSTDFDTADRLYFEPLTVEDVLEVVDLEGIDQTFVQFGGQTAINLAEKLQQRGVKIAGTTTNSIDMAEDRERFRTFLQDLNIPQSEGGTALETAGALTVANSIGYPVVVRPSYVIGGRAMAVVYSDSELAHYMEHAADVSRGPILIDQYLAGREVEVDAVCDGEHVLIPGIFEHIERAGVHSGDSMAVYPPQGLTQQEIDTLVVYTEQIAKQLPVVGLINIQFVIVSGEIFVLEVNPRASRTVPIISKVTGVPLVDLAVRVQCGHKLTDCGYGTGLFPAKDYVVVKAPVFSFGKITGLDIPLGPEMKSTGEVLGVGATFAEALAKAFVGAGIALPDVQAASKNAIFLSICDRLKPESLPLLARFAALGLAFHATPSTADWLEKNGVPCTAVARDAEAVQDLLKSGTIQLVLNLPTLAHDPSRLGYNLRRFTVEMRIPCLTSLDTAAAWLASLESGSTDKPHLMHA</sequence>
<dbReference type="GO" id="GO:0046872">
    <property type="term" value="F:metal ion binding"/>
    <property type="evidence" value="ECO:0007669"/>
    <property type="project" value="UniProtKB-KW"/>
</dbReference>
<evidence type="ECO:0000259" key="17">
    <source>
        <dbReference type="PROSITE" id="PS51855"/>
    </source>
</evidence>
<dbReference type="SUPFAM" id="SSF52440">
    <property type="entry name" value="PreATP-grasp domain"/>
    <property type="match status" value="2"/>
</dbReference>
<dbReference type="PRINTS" id="PR00098">
    <property type="entry name" value="CPSASE"/>
</dbReference>
<keyword evidence="5 15" id="KW-0028">Amino-acid biosynthesis</keyword>
<dbReference type="Proteomes" id="UP000245634">
    <property type="component" value="Unassembled WGS sequence"/>
</dbReference>
<comment type="catalytic activity">
    <reaction evidence="13 15">
        <text>hydrogencarbonate + NH4(+) + 2 ATP = carbamoyl phosphate + 2 ADP + phosphate + 2 H(+)</text>
        <dbReference type="Rhea" id="RHEA:18029"/>
        <dbReference type="ChEBI" id="CHEBI:15378"/>
        <dbReference type="ChEBI" id="CHEBI:17544"/>
        <dbReference type="ChEBI" id="CHEBI:28938"/>
        <dbReference type="ChEBI" id="CHEBI:30616"/>
        <dbReference type="ChEBI" id="CHEBI:43474"/>
        <dbReference type="ChEBI" id="CHEBI:58228"/>
        <dbReference type="ChEBI" id="CHEBI:456216"/>
        <dbReference type="EC" id="6.3.4.16"/>
    </reaction>
</comment>
<gene>
    <name evidence="15" type="primary">carB</name>
    <name evidence="18" type="ORF">C7459_1316</name>
</gene>
<feature type="binding site" evidence="15">
    <location>
        <position position="284"/>
    </location>
    <ligand>
        <name>ATP</name>
        <dbReference type="ChEBI" id="CHEBI:30616"/>
        <label>1</label>
    </ligand>
</feature>
<feature type="binding site" evidence="15">
    <location>
        <position position="298"/>
    </location>
    <ligand>
        <name>ATP</name>
        <dbReference type="ChEBI" id="CHEBI:30616"/>
        <label>1</label>
    </ligand>
</feature>
<feature type="region of interest" description="Carboxyphosphate synthetic domain" evidence="15">
    <location>
        <begin position="1"/>
        <end position="401"/>
    </location>
</feature>
<comment type="catalytic activity">
    <reaction evidence="14 15">
        <text>hydrogencarbonate + L-glutamine + 2 ATP + H2O = carbamoyl phosphate + L-glutamate + 2 ADP + phosphate + 2 H(+)</text>
        <dbReference type="Rhea" id="RHEA:18633"/>
        <dbReference type="ChEBI" id="CHEBI:15377"/>
        <dbReference type="ChEBI" id="CHEBI:15378"/>
        <dbReference type="ChEBI" id="CHEBI:17544"/>
        <dbReference type="ChEBI" id="CHEBI:29985"/>
        <dbReference type="ChEBI" id="CHEBI:30616"/>
        <dbReference type="ChEBI" id="CHEBI:43474"/>
        <dbReference type="ChEBI" id="CHEBI:58228"/>
        <dbReference type="ChEBI" id="CHEBI:58359"/>
        <dbReference type="ChEBI" id="CHEBI:456216"/>
        <dbReference type="EC" id="6.3.5.5"/>
    </reaction>
</comment>
<dbReference type="PROSITE" id="PS00867">
    <property type="entry name" value="CPSASE_2"/>
    <property type="match status" value="2"/>
</dbReference>
<dbReference type="UniPathway" id="UPA00070">
    <property type="reaction ID" value="UER00115"/>
</dbReference>
<dbReference type="InterPro" id="IPR005480">
    <property type="entry name" value="CPSase_lsu_oligo"/>
</dbReference>
<feature type="binding site" evidence="15">
    <location>
        <position position="737"/>
    </location>
    <ligand>
        <name>ATP</name>
        <dbReference type="ChEBI" id="CHEBI:30616"/>
        <label>2</label>
    </ligand>
</feature>
<dbReference type="AlphaFoldDB" id="A0A316D3S2"/>
<feature type="binding site" evidence="15">
    <location>
        <position position="176"/>
    </location>
    <ligand>
        <name>ATP</name>
        <dbReference type="ChEBI" id="CHEBI:30616"/>
        <label>1</label>
    </ligand>
</feature>
<dbReference type="SMART" id="SM01209">
    <property type="entry name" value="GARS_A"/>
    <property type="match status" value="1"/>
</dbReference>
<evidence type="ECO:0000256" key="4">
    <source>
        <dbReference type="ARBA" id="ARBA00022598"/>
    </source>
</evidence>
<feature type="binding site" evidence="15">
    <location>
        <position position="242"/>
    </location>
    <ligand>
        <name>ATP</name>
        <dbReference type="ChEBI" id="CHEBI:30616"/>
        <label>1</label>
    </ligand>
</feature>
<dbReference type="Pfam" id="PF02787">
    <property type="entry name" value="CPSase_L_D3"/>
    <property type="match status" value="1"/>
</dbReference>
<dbReference type="InterPro" id="IPR005479">
    <property type="entry name" value="CPAse_ATP-bd"/>
</dbReference>
<evidence type="ECO:0000259" key="16">
    <source>
        <dbReference type="PROSITE" id="PS50975"/>
    </source>
</evidence>
<feature type="domain" description="ATP-grasp" evidence="16">
    <location>
        <begin position="133"/>
        <end position="327"/>
    </location>
</feature>
<dbReference type="EMBL" id="QGGL01000031">
    <property type="protein sequence ID" value="PWK04977.1"/>
    <property type="molecule type" value="Genomic_DNA"/>
</dbReference>
<dbReference type="NCBIfam" id="NF009455">
    <property type="entry name" value="PRK12815.1"/>
    <property type="match status" value="1"/>
</dbReference>
<comment type="pathway">
    <text evidence="1 15">Amino-acid biosynthesis; L-arginine biosynthesis; carbamoyl phosphate from bicarbonate: step 1/1.</text>
</comment>
<evidence type="ECO:0000256" key="2">
    <source>
        <dbReference type="ARBA" id="ARBA00009799"/>
    </source>
</evidence>
<feature type="binding site" evidence="15">
    <location>
        <position position="849"/>
    </location>
    <ligand>
        <name>Mn(2+)</name>
        <dbReference type="ChEBI" id="CHEBI:29035"/>
        <label>3</label>
    </ligand>
</feature>
<feature type="binding site" evidence="15">
    <location>
        <position position="861"/>
    </location>
    <ligand>
        <name>Mn(2+)</name>
        <dbReference type="ChEBI" id="CHEBI:29035"/>
        <label>4</label>
    </ligand>
</feature>
<evidence type="ECO:0000256" key="5">
    <source>
        <dbReference type="ARBA" id="ARBA00022605"/>
    </source>
</evidence>
<dbReference type="SUPFAM" id="SSF48108">
    <property type="entry name" value="Carbamoyl phosphate synthetase, large subunit connection domain"/>
    <property type="match status" value="2"/>
</dbReference>
<dbReference type="Gene3D" id="1.10.1030.10">
    <property type="entry name" value="Carbamoyl-phosphate synthetase, large subunit oligomerisation domain"/>
    <property type="match status" value="1"/>
</dbReference>
<evidence type="ECO:0000256" key="15">
    <source>
        <dbReference type="HAMAP-Rule" id="MF_01210"/>
    </source>
</evidence>
<dbReference type="InterPro" id="IPR005483">
    <property type="entry name" value="CPSase_dom"/>
</dbReference>
<comment type="function">
    <text evidence="15">Large subunit of the glutamine-dependent carbamoyl phosphate synthetase (CPSase). CPSase catalyzes the formation of carbamoyl phosphate from the ammonia moiety of glutamine, carbonate, and phosphate donated by ATP, constituting the first step of 2 biosynthetic pathways, one leading to arginine and/or urea and the other to pyrimidine nucleotides. The large subunit (synthetase) binds the substrates ammonia (free or transferred from glutamine from the small subunit), hydrogencarbonate and ATP and carries out an ATP-coupled ligase reaction, activating hydrogencarbonate by forming carboxy phosphate which reacts with ammonia to form carbamoyl phosphate.</text>
</comment>
<feature type="binding site" evidence="15">
    <location>
        <position position="861"/>
    </location>
    <ligand>
        <name>Mg(2+)</name>
        <dbReference type="ChEBI" id="CHEBI:18420"/>
        <label>3</label>
    </ligand>
</feature>
<feature type="binding site" evidence="15">
    <location>
        <position position="241"/>
    </location>
    <ligand>
        <name>ATP</name>
        <dbReference type="ChEBI" id="CHEBI:30616"/>
        <label>1</label>
    </ligand>
</feature>
<feature type="binding site" evidence="15">
    <location>
        <position position="849"/>
    </location>
    <ligand>
        <name>ATP</name>
        <dbReference type="ChEBI" id="CHEBI:30616"/>
        <label>2</label>
    </ligand>
</feature>
<evidence type="ECO:0000256" key="14">
    <source>
        <dbReference type="ARBA" id="ARBA00048816"/>
    </source>
</evidence>
<evidence type="ECO:0000256" key="11">
    <source>
        <dbReference type="ARBA" id="ARBA00022975"/>
    </source>
</evidence>
<feature type="binding site" evidence="15">
    <location>
        <position position="807"/>
    </location>
    <ligand>
        <name>ATP</name>
        <dbReference type="ChEBI" id="CHEBI:30616"/>
        <label>2</label>
    </ligand>
</feature>
<evidence type="ECO:0000256" key="1">
    <source>
        <dbReference type="ARBA" id="ARBA00005077"/>
    </source>
</evidence>
<feature type="binding site" evidence="15">
    <location>
        <position position="808"/>
    </location>
    <ligand>
        <name>ATP</name>
        <dbReference type="ChEBI" id="CHEBI:30616"/>
        <label>2</label>
    </ligand>
</feature>
<feature type="binding site" evidence="15">
    <location>
        <position position="284"/>
    </location>
    <ligand>
        <name>Mg(2+)</name>
        <dbReference type="ChEBI" id="CHEBI:18420"/>
        <label>1</label>
    </ligand>
</feature>
<dbReference type="GO" id="GO:0005524">
    <property type="term" value="F:ATP binding"/>
    <property type="evidence" value="ECO:0007669"/>
    <property type="project" value="UniProtKB-UniRule"/>
</dbReference>
<feature type="region of interest" description="Carbamoyl phosphate synthetic domain" evidence="15">
    <location>
        <begin position="576"/>
        <end position="958"/>
    </location>
</feature>
<dbReference type="EC" id="6.3.4.16" evidence="15"/>
<dbReference type="InterPro" id="IPR006275">
    <property type="entry name" value="CPSase_lsu"/>
</dbReference>
<feature type="binding site" evidence="15">
    <location>
        <position position="300"/>
    </location>
    <ligand>
        <name>Mn(2+)</name>
        <dbReference type="ChEBI" id="CHEBI:29035"/>
        <label>2</label>
    </ligand>
</feature>
<comment type="pathway">
    <text evidence="15">Pyrimidine metabolism; UMP biosynthesis via de novo pathway; (S)-dihydroorotate from bicarbonate: step 1/3.</text>
</comment>
<dbReference type="InterPro" id="IPR011761">
    <property type="entry name" value="ATP-grasp"/>
</dbReference>